<reference evidence="1" key="1">
    <citation type="submission" date="2018-11" db="EMBL/GenBank/DDBJ databases">
        <authorList>
            <consortium name="Pathogen Informatics"/>
        </authorList>
    </citation>
    <scope>NUCLEOTIDE SEQUENCE</scope>
</reference>
<protein>
    <submittedName>
        <fullName evidence="1">Uncharacterized protein</fullName>
    </submittedName>
</protein>
<dbReference type="AlphaFoldDB" id="A0A3S5A5I8"/>
<organism evidence="1 2">
    <name type="scientific">Protopolystoma xenopodis</name>
    <dbReference type="NCBI Taxonomy" id="117903"/>
    <lineage>
        <taxon>Eukaryota</taxon>
        <taxon>Metazoa</taxon>
        <taxon>Spiralia</taxon>
        <taxon>Lophotrochozoa</taxon>
        <taxon>Platyhelminthes</taxon>
        <taxon>Monogenea</taxon>
        <taxon>Polyopisthocotylea</taxon>
        <taxon>Polystomatidea</taxon>
        <taxon>Polystomatidae</taxon>
        <taxon>Protopolystoma</taxon>
    </lineage>
</organism>
<name>A0A3S5A5I8_9PLAT</name>
<evidence type="ECO:0000313" key="2">
    <source>
        <dbReference type="Proteomes" id="UP000784294"/>
    </source>
</evidence>
<evidence type="ECO:0000313" key="1">
    <source>
        <dbReference type="EMBL" id="VEL15549.1"/>
    </source>
</evidence>
<dbReference type="Proteomes" id="UP000784294">
    <property type="component" value="Unassembled WGS sequence"/>
</dbReference>
<dbReference type="EMBL" id="CAAALY010024995">
    <property type="protein sequence ID" value="VEL15549.1"/>
    <property type="molecule type" value="Genomic_DNA"/>
</dbReference>
<sequence>MSGEVGIICRSKRPECWYLLLEDSPSPSKTSSQTKFSLYTEVASKEIIELVAGIDQHRCYFQHVPRWDNTEEMACCY</sequence>
<accession>A0A3S5A5I8</accession>
<comment type="caution">
    <text evidence="1">The sequence shown here is derived from an EMBL/GenBank/DDBJ whole genome shotgun (WGS) entry which is preliminary data.</text>
</comment>
<gene>
    <name evidence="1" type="ORF">PXEA_LOCUS8989</name>
</gene>
<keyword evidence="2" id="KW-1185">Reference proteome</keyword>
<proteinExistence type="predicted"/>